<name>T1GPR7_MEGSC</name>
<accession>T1GPR7</accession>
<dbReference type="EMBL" id="CAQQ02193363">
    <property type="status" value="NOT_ANNOTATED_CDS"/>
    <property type="molecule type" value="Genomic_DNA"/>
</dbReference>
<dbReference type="HOGENOM" id="CLU_2608788_0_0_1"/>
<evidence type="ECO:0000313" key="2">
    <source>
        <dbReference type="Proteomes" id="UP000015102"/>
    </source>
</evidence>
<evidence type="ECO:0000313" key="1">
    <source>
        <dbReference type="EnsemblMetazoa" id="MESCA005608-PA"/>
    </source>
</evidence>
<dbReference type="Proteomes" id="UP000015102">
    <property type="component" value="Unassembled WGS sequence"/>
</dbReference>
<dbReference type="AlphaFoldDB" id="T1GPR7"/>
<reference evidence="2" key="1">
    <citation type="submission" date="2013-02" db="EMBL/GenBank/DDBJ databases">
        <authorList>
            <person name="Hughes D."/>
        </authorList>
    </citation>
    <scope>NUCLEOTIDE SEQUENCE</scope>
    <source>
        <strain>Durham</strain>
        <strain evidence="2">NC isolate 2 -- Noor lab</strain>
    </source>
</reference>
<keyword evidence="2" id="KW-1185">Reference proteome</keyword>
<proteinExistence type="predicted"/>
<sequence length="79" mass="9172">MFASPHPSKKPQGTRKLKSVLDIENLLVFRKDASCILIGYRDMIPSFNCQGRRQLLNQFPLNIMVKWSPLITLDFNSHR</sequence>
<dbReference type="EnsemblMetazoa" id="MESCA005608-RA">
    <property type="protein sequence ID" value="MESCA005608-PA"/>
    <property type="gene ID" value="MESCA005608"/>
</dbReference>
<reference evidence="1" key="2">
    <citation type="submission" date="2015-06" db="UniProtKB">
        <authorList>
            <consortium name="EnsemblMetazoa"/>
        </authorList>
    </citation>
    <scope>IDENTIFICATION</scope>
</reference>
<dbReference type="EMBL" id="CAQQ02193364">
    <property type="status" value="NOT_ANNOTATED_CDS"/>
    <property type="molecule type" value="Genomic_DNA"/>
</dbReference>
<protein>
    <submittedName>
        <fullName evidence="1">Uncharacterized protein</fullName>
    </submittedName>
</protein>
<organism evidence="1 2">
    <name type="scientific">Megaselia scalaris</name>
    <name type="common">Humpbacked fly</name>
    <name type="synonym">Phora scalaris</name>
    <dbReference type="NCBI Taxonomy" id="36166"/>
    <lineage>
        <taxon>Eukaryota</taxon>
        <taxon>Metazoa</taxon>
        <taxon>Ecdysozoa</taxon>
        <taxon>Arthropoda</taxon>
        <taxon>Hexapoda</taxon>
        <taxon>Insecta</taxon>
        <taxon>Pterygota</taxon>
        <taxon>Neoptera</taxon>
        <taxon>Endopterygota</taxon>
        <taxon>Diptera</taxon>
        <taxon>Brachycera</taxon>
        <taxon>Muscomorpha</taxon>
        <taxon>Platypezoidea</taxon>
        <taxon>Phoridae</taxon>
        <taxon>Megaseliini</taxon>
        <taxon>Megaselia</taxon>
    </lineage>
</organism>